<evidence type="ECO:0000256" key="3">
    <source>
        <dbReference type="ARBA" id="ARBA00038858"/>
    </source>
</evidence>
<evidence type="ECO:0000259" key="6">
    <source>
        <dbReference type="Pfam" id="PF02350"/>
    </source>
</evidence>
<proteinExistence type="inferred from homology"/>
<feature type="domain" description="UDP-N-acetylglucosamine 2-epimerase" evidence="6">
    <location>
        <begin position="39"/>
        <end position="378"/>
    </location>
</feature>
<comment type="caution">
    <text evidence="7">The sequence shown here is derived from an EMBL/GenBank/DDBJ whole genome shotgun (WGS) entry which is preliminary data.</text>
</comment>
<keyword evidence="1 4" id="KW-0413">Isomerase</keyword>
<evidence type="ECO:0000313" key="8">
    <source>
        <dbReference type="Proteomes" id="UP001239462"/>
    </source>
</evidence>
<reference evidence="7 8" key="1">
    <citation type="submission" date="2023-06" db="EMBL/GenBank/DDBJ databases">
        <title>Roseiconus lacunae JC819 isolated from Gulf of Mannar region, Tamil Nadu.</title>
        <authorList>
            <person name="Pk S."/>
            <person name="Ch S."/>
            <person name="Ch V.R."/>
        </authorList>
    </citation>
    <scope>NUCLEOTIDE SEQUENCE [LARGE SCALE GENOMIC DNA]</scope>
    <source>
        <strain evidence="7 8">JC819</strain>
    </source>
</reference>
<organism evidence="7 8">
    <name type="scientific">Roseiconus lacunae</name>
    <dbReference type="NCBI Taxonomy" id="2605694"/>
    <lineage>
        <taxon>Bacteria</taxon>
        <taxon>Pseudomonadati</taxon>
        <taxon>Planctomycetota</taxon>
        <taxon>Planctomycetia</taxon>
        <taxon>Pirellulales</taxon>
        <taxon>Pirellulaceae</taxon>
        <taxon>Roseiconus</taxon>
    </lineage>
</organism>
<dbReference type="CDD" id="cd03786">
    <property type="entry name" value="GTB_UDP-GlcNAc_2-Epimerase"/>
    <property type="match status" value="1"/>
</dbReference>
<keyword evidence="8" id="KW-1185">Reference proteome</keyword>
<accession>A0ABT7PDT5</accession>
<evidence type="ECO:0000256" key="1">
    <source>
        <dbReference type="ARBA" id="ARBA00023235"/>
    </source>
</evidence>
<dbReference type="Pfam" id="PF02350">
    <property type="entry name" value="Epimerase_2"/>
    <property type="match status" value="1"/>
</dbReference>
<dbReference type="EMBL" id="JASZZN010000003">
    <property type="protein sequence ID" value="MDM4014665.1"/>
    <property type="molecule type" value="Genomic_DNA"/>
</dbReference>
<dbReference type="SUPFAM" id="SSF53756">
    <property type="entry name" value="UDP-Glycosyltransferase/glycogen phosphorylase"/>
    <property type="match status" value="1"/>
</dbReference>
<dbReference type="InterPro" id="IPR003331">
    <property type="entry name" value="UDP_GlcNAc_Epimerase_2_dom"/>
</dbReference>
<dbReference type="Proteomes" id="UP001239462">
    <property type="component" value="Unassembled WGS sequence"/>
</dbReference>
<evidence type="ECO:0000256" key="4">
    <source>
        <dbReference type="RuleBase" id="RU003513"/>
    </source>
</evidence>
<dbReference type="NCBIfam" id="TIGR00236">
    <property type="entry name" value="wecB"/>
    <property type="match status" value="1"/>
</dbReference>
<dbReference type="EC" id="5.1.3.14" evidence="3"/>
<evidence type="ECO:0000313" key="7">
    <source>
        <dbReference type="EMBL" id="MDM4014665.1"/>
    </source>
</evidence>
<gene>
    <name evidence="7" type="primary">wecB</name>
    <name evidence="7" type="ORF">QTN89_04425</name>
</gene>
<dbReference type="RefSeq" id="WP_289162347.1">
    <property type="nucleotide sequence ID" value="NZ_JASZZN010000003.1"/>
</dbReference>
<feature type="compositionally biased region" description="Polar residues" evidence="5">
    <location>
        <begin position="353"/>
        <end position="363"/>
    </location>
</feature>
<feature type="region of interest" description="Disordered" evidence="5">
    <location>
        <begin position="353"/>
        <end position="373"/>
    </location>
</feature>
<comment type="similarity">
    <text evidence="2 4">Belongs to the UDP-N-acetylglucosamine 2-epimerase family.</text>
</comment>
<dbReference type="GO" id="GO:0008761">
    <property type="term" value="F:UDP-N-acetylglucosamine 2-epimerase activity"/>
    <property type="evidence" value="ECO:0007669"/>
    <property type="project" value="UniProtKB-EC"/>
</dbReference>
<dbReference type="InterPro" id="IPR029767">
    <property type="entry name" value="WecB-like"/>
</dbReference>
<dbReference type="PANTHER" id="PTHR43174">
    <property type="entry name" value="UDP-N-ACETYLGLUCOSAMINE 2-EPIMERASE"/>
    <property type="match status" value="1"/>
</dbReference>
<protein>
    <recommendedName>
        <fullName evidence="3">UDP-N-acetylglucosamine 2-epimerase (non-hydrolyzing)</fullName>
        <ecNumber evidence="3">5.1.3.14</ecNumber>
    </recommendedName>
</protein>
<dbReference type="PANTHER" id="PTHR43174:SF2">
    <property type="entry name" value="UDP-N-ACETYLGLUCOSAMINE 2-EPIMERASE"/>
    <property type="match status" value="1"/>
</dbReference>
<sequence>MTSSLLQPRNGDRLRPLVVFGTRPEAIKLAPLIRQFQQNSGQISPIVCSTGQHREMLDQVLGYFSITPDLDLGLMRPGQSLAGLTARCIESVDGVIEQHQPDCVVVQGDTTTVMASAMAAFYHRLPVVHVEAGLRTGDLGAPWPEEFNRRVAGLVTTLHCAPTQRSRQALLDEGVPDSQVCVTGNTVIDALFWSVEKERADDTRWRSKYPMATADRVVLVTGHRRENFGGGLEAICQALLELARLHPETQFIYPVHLNPNVKGPVHAALSGCENIHLVPPAQYPEFVWLMDQADVVLTDSGGVQEEAPSLKCAVLVTRDKTERPEAVDAGLAELVGTDRELIVRRVSALLEQSNGRSQQSIQDNPYGDGQASRRITDWMLSQS</sequence>
<evidence type="ECO:0000256" key="2">
    <source>
        <dbReference type="ARBA" id="ARBA00038209"/>
    </source>
</evidence>
<name>A0ABT7PDT5_9BACT</name>
<dbReference type="Gene3D" id="3.40.50.2000">
    <property type="entry name" value="Glycogen Phosphorylase B"/>
    <property type="match status" value="2"/>
</dbReference>
<evidence type="ECO:0000256" key="5">
    <source>
        <dbReference type="SAM" id="MobiDB-lite"/>
    </source>
</evidence>